<feature type="transmembrane region" description="Helical" evidence="6">
    <location>
        <begin position="193"/>
        <end position="217"/>
    </location>
</feature>
<dbReference type="Gene3D" id="3.30.750.24">
    <property type="entry name" value="STAS domain"/>
    <property type="match status" value="1"/>
</dbReference>
<dbReference type="AlphaFoldDB" id="A0A139A9M6"/>
<dbReference type="Pfam" id="PF01740">
    <property type="entry name" value="STAS"/>
    <property type="match status" value="1"/>
</dbReference>
<dbReference type="InterPro" id="IPR001902">
    <property type="entry name" value="SLC26A/SulP_fam"/>
</dbReference>
<feature type="transmembrane region" description="Helical" evidence="6">
    <location>
        <begin position="112"/>
        <end position="129"/>
    </location>
</feature>
<organism evidence="8 9">
    <name type="scientific">Gonapodya prolifera (strain JEL478)</name>
    <name type="common">Monoblepharis prolifera</name>
    <dbReference type="NCBI Taxonomy" id="1344416"/>
    <lineage>
        <taxon>Eukaryota</taxon>
        <taxon>Fungi</taxon>
        <taxon>Fungi incertae sedis</taxon>
        <taxon>Chytridiomycota</taxon>
        <taxon>Chytridiomycota incertae sedis</taxon>
        <taxon>Monoblepharidomycetes</taxon>
        <taxon>Monoblepharidales</taxon>
        <taxon>Gonapodyaceae</taxon>
        <taxon>Gonapodya</taxon>
    </lineage>
</organism>
<comment type="subcellular location">
    <subcellularLocation>
        <location evidence="1">Membrane</location>
        <topology evidence="1">Multi-pass membrane protein</topology>
    </subcellularLocation>
</comment>
<feature type="transmembrane region" description="Helical" evidence="6">
    <location>
        <begin position="246"/>
        <end position="264"/>
    </location>
</feature>
<evidence type="ECO:0000256" key="3">
    <source>
        <dbReference type="ARBA" id="ARBA00022989"/>
    </source>
</evidence>
<dbReference type="InterPro" id="IPR018045">
    <property type="entry name" value="S04_transporter_CS"/>
</dbReference>
<dbReference type="SUPFAM" id="SSF52091">
    <property type="entry name" value="SpoIIaa-like"/>
    <property type="match status" value="1"/>
</dbReference>
<name>A0A139A9M6_GONPJ</name>
<accession>A0A139A9M6</accession>
<dbReference type="InterPro" id="IPR002645">
    <property type="entry name" value="STAS_dom"/>
</dbReference>
<feature type="transmembrane region" description="Helical" evidence="6">
    <location>
        <begin position="276"/>
        <end position="297"/>
    </location>
</feature>
<dbReference type="Pfam" id="PF00916">
    <property type="entry name" value="Sulfate_transp"/>
    <property type="match status" value="1"/>
</dbReference>
<feature type="transmembrane region" description="Helical" evidence="6">
    <location>
        <begin position="161"/>
        <end position="181"/>
    </location>
</feature>
<evidence type="ECO:0000256" key="6">
    <source>
        <dbReference type="SAM" id="Phobius"/>
    </source>
</evidence>
<proteinExistence type="predicted"/>
<dbReference type="STRING" id="1344416.A0A139A9M6"/>
<evidence type="ECO:0000259" key="7">
    <source>
        <dbReference type="PROSITE" id="PS50801"/>
    </source>
</evidence>
<evidence type="ECO:0000313" key="8">
    <source>
        <dbReference type="EMBL" id="KXS13369.1"/>
    </source>
</evidence>
<feature type="transmembrane region" description="Helical" evidence="6">
    <location>
        <begin position="465"/>
        <end position="493"/>
    </location>
</feature>
<feature type="transmembrane region" description="Helical" evidence="6">
    <location>
        <begin position="403"/>
        <end position="421"/>
    </location>
</feature>
<dbReference type="EMBL" id="KQ965778">
    <property type="protein sequence ID" value="KXS13369.1"/>
    <property type="molecule type" value="Genomic_DNA"/>
</dbReference>
<sequence length="627" mass="68374">MASTTDPAITSHAVEVESQPLRRPQSVASRGGSDEWDFDTLDEFKSVSKRAVRRIPGAAQRYVWNLFPILSWLPHYVPAWAPSDVLAGFTIGMVVVPQSLAYAKVAQLPPEYGLYSSFIGVIIYSFFATSKDMTIGPTAVMALTVGQVINRVNSDQSLSNVVVATAFSLLGGILMLAIGLFRLGFIVDFIPLSVISGFTTGGAITVIIGQIPALFGITGVDTRQDDWRVIRDIFGALSRIQWRDTLVGLISAFTLYVHLLPSLLAKRYGTRHRGWWYLGVSRNALVAVLATLISFLINRASPKSPQFAILKDVPSGFSYIKVPDLSVIPKVSDGLPVIVLLALLEHIAIAKSFGRINGYKINPSQEVVAIGVTNIAASFFGAFPSTGSFSRTAIKSQSGVKTPLAGLVTAAVVILAIFVLAPTFYYIPNAALAAIIMHGVAELFSPPSHFIRLFHMNKLDFVTSAVTIVLTVVLTVEIGIEVGCAIAVVFLLWRLAKPKYQILAKAAGSQRYYVPLRDPHHHDTAIPPPPGVLIFRPDESLTYPNASFFRDHIFDVIVSTTRKASDDGNRYEQNWSDIAVRDRAQVRSVPRLNTIVLDFSAVNHIDATGVQMVLDLKLDAARWVSNT</sequence>
<gene>
    <name evidence="8" type="ORF">M427DRAFT_100548</name>
</gene>
<dbReference type="PROSITE" id="PS50801">
    <property type="entry name" value="STAS"/>
    <property type="match status" value="1"/>
</dbReference>
<dbReference type="GO" id="GO:0008271">
    <property type="term" value="F:secondary active sulfate transmembrane transporter activity"/>
    <property type="evidence" value="ECO:0007669"/>
    <property type="project" value="InterPro"/>
</dbReference>
<dbReference type="Proteomes" id="UP000070544">
    <property type="component" value="Unassembled WGS sequence"/>
</dbReference>
<dbReference type="OrthoDB" id="288203at2759"/>
<keyword evidence="3 6" id="KW-1133">Transmembrane helix</keyword>
<feature type="region of interest" description="Disordered" evidence="5">
    <location>
        <begin position="1"/>
        <end position="34"/>
    </location>
</feature>
<dbReference type="OMA" id="TLYQFWR"/>
<feature type="domain" description="STAS" evidence="7">
    <location>
        <begin position="522"/>
        <end position="627"/>
    </location>
</feature>
<dbReference type="PANTHER" id="PTHR11814">
    <property type="entry name" value="SULFATE TRANSPORTER"/>
    <property type="match status" value="1"/>
</dbReference>
<reference evidence="8 9" key="1">
    <citation type="journal article" date="2015" name="Genome Biol. Evol.">
        <title>Phylogenomic analyses indicate that early fungi evolved digesting cell walls of algal ancestors of land plants.</title>
        <authorList>
            <person name="Chang Y."/>
            <person name="Wang S."/>
            <person name="Sekimoto S."/>
            <person name="Aerts A.L."/>
            <person name="Choi C."/>
            <person name="Clum A."/>
            <person name="LaButti K.M."/>
            <person name="Lindquist E.A."/>
            <person name="Yee Ngan C."/>
            <person name="Ohm R.A."/>
            <person name="Salamov A.A."/>
            <person name="Grigoriev I.V."/>
            <person name="Spatafora J.W."/>
            <person name="Berbee M.L."/>
        </authorList>
    </citation>
    <scope>NUCLEOTIDE SEQUENCE [LARGE SCALE GENOMIC DNA]</scope>
    <source>
        <strain evidence="8 9">JEL478</strain>
    </source>
</reference>
<feature type="transmembrane region" description="Helical" evidence="6">
    <location>
        <begin position="426"/>
        <end position="445"/>
    </location>
</feature>
<keyword evidence="2 6" id="KW-0812">Transmembrane</keyword>
<evidence type="ECO:0000256" key="1">
    <source>
        <dbReference type="ARBA" id="ARBA00004141"/>
    </source>
</evidence>
<feature type="transmembrane region" description="Helical" evidence="6">
    <location>
        <begin position="85"/>
        <end position="105"/>
    </location>
</feature>
<dbReference type="InterPro" id="IPR036513">
    <property type="entry name" value="STAS_dom_sf"/>
</dbReference>
<dbReference type="GO" id="GO:0016020">
    <property type="term" value="C:membrane"/>
    <property type="evidence" value="ECO:0007669"/>
    <property type="project" value="UniProtKB-SubCell"/>
</dbReference>
<feature type="transmembrane region" description="Helical" evidence="6">
    <location>
        <begin position="366"/>
        <end position="383"/>
    </location>
</feature>
<evidence type="ECO:0000256" key="4">
    <source>
        <dbReference type="ARBA" id="ARBA00023136"/>
    </source>
</evidence>
<evidence type="ECO:0000256" key="5">
    <source>
        <dbReference type="SAM" id="MobiDB-lite"/>
    </source>
</evidence>
<dbReference type="InterPro" id="IPR011547">
    <property type="entry name" value="SLC26A/SulP_dom"/>
</dbReference>
<keyword evidence="4 6" id="KW-0472">Membrane</keyword>
<protein>
    <submittedName>
        <fullName evidence="8">Sulfate permease</fullName>
    </submittedName>
</protein>
<dbReference type="CDD" id="cd07042">
    <property type="entry name" value="STAS_SulP_like_sulfate_transporter"/>
    <property type="match status" value="1"/>
</dbReference>
<evidence type="ECO:0000256" key="2">
    <source>
        <dbReference type="ARBA" id="ARBA00022692"/>
    </source>
</evidence>
<dbReference type="NCBIfam" id="TIGR00815">
    <property type="entry name" value="sulP"/>
    <property type="match status" value="1"/>
</dbReference>
<dbReference type="PROSITE" id="PS01130">
    <property type="entry name" value="SLC26A"/>
    <property type="match status" value="1"/>
</dbReference>
<keyword evidence="9" id="KW-1185">Reference proteome</keyword>
<evidence type="ECO:0000313" key="9">
    <source>
        <dbReference type="Proteomes" id="UP000070544"/>
    </source>
</evidence>